<reference evidence="1 2" key="2">
    <citation type="submission" date="2019-08" db="EMBL/GenBank/DDBJ databases">
        <authorList>
            <person name="Henke P."/>
        </authorList>
    </citation>
    <scope>NUCLEOTIDE SEQUENCE [LARGE SCALE GENOMIC DNA]</scope>
    <source>
        <strain evidence="1">Phe10_nw2017</strain>
    </source>
</reference>
<keyword evidence="2" id="KW-1185">Reference proteome</keyword>
<organism evidence="1 2">
    <name type="scientific">Planctomyces bekefii</name>
    <dbReference type="NCBI Taxonomy" id="1653850"/>
    <lineage>
        <taxon>Bacteria</taxon>
        <taxon>Pseudomonadati</taxon>
        <taxon>Planctomycetota</taxon>
        <taxon>Planctomycetia</taxon>
        <taxon>Planctomycetales</taxon>
        <taxon>Planctomycetaceae</taxon>
        <taxon>Planctomyces</taxon>
    </lineage>
</organism>
<dbReference type="AlphaFoldDB" id="A0A5C6M3Q7"/>
<evidence type="ECO:0000313" key="2">
    <source>
        <dbReference type="Proteomes" id="UP000321083"/>
    </source>
</evidence>
<dbReference type="Proteomes" id="UP000321083">
    <property type="component" value="Unassembled WGS sequence"/>
</dbReference>
<reference evidence="1 2" key="1">
    <citation type="submission" date="2019-08" db="EMBL/GenBank/DDBJ databases">
        <title>100 year-old enigma solved: identification of Planctomyces bekefii, the type genus and species of the phylum Planctomycetes.</title>
        <authorList>
            <person name="Svetlana D.N."/>
            <person name="Overmann J."/>
        </authorList>
    </citation>
    <scope>NUCLEOTIDE SEQUENCE [LARGE SCALE GENOMIC DNA]</scope>
    <source>
        <strain evidence="1">Phe10_nw2017</strain>
    </source>
</reference>
<sequence length="68" mass="7729">MFALARKLAEQDRSGACFELKRIIENKELHLGLIAVLDTTISRYLKLKLALEKRLSEAEQSRGHGNFS</sequence>
<dbReference type="EMBL" id="SRHE01000459">
    <property type="protein sequence ID" value="TWW08907.1"/>
    <property type="molecule type" value="Genomic_DNA"/>
</dbReference>
<name>A0A5C6M3Q7_9PLAN</name>
<protein>
    <submittedName>
        <fullName evidence="1">Uncharacterized protein</fullName>
    </submittedName>
</protein>
<evidence type="ECO:0000313" key="1">
    <source>
        <dbReference type="EMBL" id="TWW08907.1"/>
    </source>
</evidence>
<gene>
    <name evidence="1" type="ORF">E3A20_19660</name>
</gene>
<accession>A0A5C6M3Q7</accession>
<proteinExistence type="predicted"/>
<comment type="caution">
    <text evidence="1">The sequence shown here is derived from an EMBL/GenBank/DDBJ whole genome shotgun (WGS) entry which is preliminary data.</text>
</comment>